<dbReference type="Proteomes" id="UP000095594">
    <property type="component" value="Unassembled WGS sequence"/>
</dbReference>
<reference evidence="1 2" key="1">
    <citation type="submission" date="2015-09" db="EMBL/GenBank/DDBJ databases">
        <authorList>
            <consortium name="Pathogen Informatics"/>
        </authorList>
    </citation>
    <scope>NUCLEOTIDE SEQUENCE [LARGE SCALE GENOMIC DNA]</scope>
    <source>
        <strain evidence="1 2">2789STDY5834856</strain>
    </source>
</reference>
<proteinExistence type="predicted"/>
<evidence type="ECO:0000313" key="2">
    <source>
        <dbReference type="Proteomes" id="UP000095594"/>
    </source>
</evidence>
<evidence type="ECO:0000313" key="1">
    <source>
        <dbReference type="EMBL" id="CUO20509.1"/>
    </source>
</evidence>
<accession>A0A174D8B0</accession>
<protein>
    <submittedName>
        <fullName evidence="1">Uncharacterized protein</fullName>
    </submittedName>
</protein>
<name>A0A174D8B0_9CLOT</name>
<dbReference type="InterPro" id="IPR045751">
    <property type="entry name" value="DUF6179"/>
</dbReference>
<dbReference type="AlphaFoldDB" id="A0A174D8B0"/>
<organism evidence="1 2">
    <name type="scientific">Clostridium disporicum</name>
    <dbReference type="NCBI Taxonomy" id="84024"/>
    <lineage>
        <taxon>Bacteria</taxon>
        <taxon>Bacillati</taxon>
        <taxon>Bacillota</taxon>
        <taxon>Clostridia</taxon>
        <taxon>Eubacteriales</taxon>
        <taxon>Clostridiaceae</taxon>
        <taxon>Clostridium</taxon>
    </lineage>
</organism>
<sequence>MENNNSLLKFSDEIQLENNISNENRELIEIKMWNLLGKWTERYTMGDSTSVPIEIAEELLKSISFSIGIELRDSSDFVERLINDDMMKLLKESWAKIEAMIDEGKVLLKEVIETSIHIGNISYEDTIREIEQFFKRYDYRFFAHQIDCSIDYQLSNPISEELQGIEYINKYLKTILIENKFCSKFSRENIINILNSHCSDYKGLLINIFEPVVINTLGLSILEEDILGLDISKFQRERLLLFFKGLSKKQTKEALADGAKKVCDKLNIKSNEVIEYIKKTCIDIYPRLEEALAEGNIENIFLSFEIQDDFIENVFIDNEPMNDEKLRDLIDEIKSCRFISDKIAIVKQEIHSLEDLIEVLGQCFWGDEPIELFKALSKDEIELIRYYLENNPEYYSDSGWEKKCEQ</sequence>
<dbReference type="Pfam" id="PF19677">
    <property type="entry name" value="DUF6179"/>
    <property type="match status" value="1"/>
</dbReference>
<gene>
    <name evidence="1" type="ORF">ERS852471_01134</name>
</gene>
<dbReference type="EMBL" id="CYZX01000006">
    <property type="protein sequence ID" value="CUO20509.1"/>
    <property type="molecule type" value="Genomic_DNA"/>
</dbReference>
<dbReference type="RefSeq" id="WP_231071835.1">
    <property type="nucleotide sequence ID" value="NZ_CABIXQ010000006.1"/>
</dbReference>